<evidence type="ECO:0000313" key="3">
    <source>
        <dbReference type="Proteomes" id="UP000188268"/>
    </source>
</evidence>
<proteinExistence type="predicted"/>
<dbReference type="AlphaFoldDB" id="A0A1R3KYU9"/>
<feature type="domain" description="O-acyltransferase WSD1 C-terminal" evidence="1">
    <location>
        <begin position="2"/>
        <end position="28"/>
    </location>
</feature>
<dbReference type="EMBL" id="AWWV01000182">
    <property type="protein sequence ID" value="OMP12284.1"/>
    <property type="molecule type" value="Genomic_DNA"/>
</dbReference>
<sequence length="30" mass="3383">MVLAADETIIPDTHQLCEDLQESLKLLKKS</sequence>
<evidence type="ECO:0000259" key="1">
    <source>
        <dbReference type="Pfam" id="PF06974"/>
    </source>
</evidence>
<feature type="non-terminal residue" evidence="2">
    <location>
        <position position="30"/>
    </location>
</feature>
<protein>
    <recommendedName>
        <fullName evidence="1">O-acyltransferase WSD1 C-terminal domain-containing protein</fullName>
    </recommendedName>
</protein>
<reference evidence="2 3" key="1">
    <citation type="submission" date="2013-09" db="EMBL/GenBank/DDBJ databases">
        <title>Corchorus capsularis genome sequencing.</title>
        <authorList>
            <person name="Alam M."/>
            <person name="Haque M.S."/>
            <person name="Islam M.S."/>
            <person name="Emdad E.M."/>
            <person name="Islam M.M."/>
            <person name="Ahmed B."/>
            <person name="Halim A."/>
            <person name="Hossen Q.M.M."/>
            <person name="Hossain M.Z."/>
            <person name="Ahmed R."/>
            <person name="Khan M.M."/>
            <person name="Islam R."/>
            <person name="Rashid M.M."/>
            <person name="Khan S.A."/>
            <person name="Rahman M.S."/>
            <person name="Alam M."/>
        </authorList>
    </citation>
    <scope>NUCLEOTIDE SEQUENCE [LARGE SCALE GENOMIC DNA]</scope>
    <source>
        <strain evidence="3">cv. CVL-1</strain>
        <tissue evidence="2">Whole seedling</tissue>
    </source>
</reference>
<accession>A0A1R3KYU9</accession>
<evidence type="ECO:0000313" key="2">
    <source>
        <dbReference type="EMBL" id="OMP12284.1"/>
    </source>
</evidence>
<organism evidence="2 3">
    <name type="scientific">Corchorus capsularis</name>
    <name type="common">Jute</name>
    <dbReference type="NCBI Taxonomy" id="210143"/>
    <lineage>
        <taxon>Eukaryota</taxon>
        <taxon>Viridiplantae</taxon>
        <taxon>Streptophyta</taxon>
        <taxon>Embryophyta</taxon>
        <taxon>Tracheophyta</taxon>
        <taxon>Spermatophyta</taxon>
        <taxon>Magnoliopsida</taxon>
        <taxon>eudicotyledons</taxon>
        <taxon>Gunneridae</taxon>
        <taxon>Pentapetalae</taxon>
        <taxon>rosids</taxon>
        <taxon>malvids</taxon>
        <taxon>Malvales</taxon>
        <taxon>Malvaceae</taxon>
        <taxon>Grewioideae</taxon>
        <taxon>Apeibeae</taxon>
        <taxon>Corchorus</taxon>
    </lineage>
</organism>
<comment type="caution">
    <text evidence="2">The sequence shown here is derived from an EMBL/GenBank/DDBJ whole genome shotgun (WGS) entry which is preliminary data.</text>
</comment>
<dbReference type="Proteomes" id="UP000188268">
    <property type="component" value="Unassembled WGS sequence"/>
</dbReference>
<name>A0A1R3KYU9_COCAP</name>
<dbReference type="InterPro" id="IPR009721">
    <property type="entry name" value="O-acyltransferase_WSD1_C"/>
</dbReference>
<dbReference type="OrthoDB" id="1106566at2759"/>
<dbReference type="Pfam" id="PF06974">
    <property type="entry name" value="WS_DGAT_C"/>
    <property type="match status" value="1"/>
</dbReference>
<keyword evidence="3" id="KW-1185">Reference proteome</keyword>
<dbReference type="Gramene" id="OMP12284">
    <property type="protein sequence ID" value="OMP12284"/>
    <property type="gene ID" value="CCACVL1_00054"/>
</dbReference>
<gene>
    <name evidence="2" type="ORF">CCACVL1_00054</name>
</gene>